<evidence type="ECO:0000313" key="7">
    <source>
        <dbReference type="EMBL" id="PJK15858.1"/>
    </source>
</evidence>
<evidence type="ECO:0000256" key="2">
    <source>
        <dbReference type="ARBA" id="ARBA00022801"/>
    </source>
</evidence>
<dbReference type="Proteomes" id="UP000228680">
    <property type="component" value="Unassembled WGS sequence"/>
</dbReference>
<comment type="similarity">
    <text evidence="1">Belongs to the glycosyl hydrolase 13 family.</text>
</comment>
<evidence type="ECO:0000256" key="5">
    <source>
        <dbReference type="ARBA" id="ARBA00038939"/>
    </source>
</evidence>
<comment type="caution">
    <text evidence="7">The sequence shown here is derived from an EMBL/GenBank/DDBJ whole genome shotgun (WGS) entry which is preliminary data.</text>
</comment>
<keyword evidence="8" id="KW-1185">Reference proteome</keyword>
<gene>
    <name evidence="7" type="ORF">CQS04_11515</name>
</gene>
<evidence type="ECO:0000256" key="1">
    <source>
        <dbReference type="ARBA" id="ARBA00008061"/>
    </source>
</evidence>
<feature type="domain" description="Glycosyl hydrolase family 13 catalytic" evidence="6">
    <location>
        <begin position="24"/>
        <end position="425"/>
    </location>
</feature>
<dbReference type="EC" id="3.2.1.10" evidence="5"/>
<dbReference type="Gene3D" id="3.20.20.80">
    <property type="entry name" value="Glycosidases"/>
    <property type="match status" value="1"/>
</dbReference>
<dbReference type="SUPFAM" id="SSF51011">
    <property type="entry name" value="Glycosyl hydrolase domain"/>
    <property type="match status" value="1"/>
</dbReference>
<comment type="catalytic activity">
    <reaction evidence="4">
        <text>Hydrolysis of (1-&gt;6)-alpha-D-glucosidic linkages in some oligosaccharides produced from starch and glycogen by alpha-amylase, and in isomaltose.</text>
        <dbReference type="EC" id="3.2.1.10"/>
    </reaction>
</comment>
<reference evidence="7 8" key="1">
    <citation type="submission" date="2017-10" db="EMBL/GenBank/DDBJ databases">
        <title>Draft genome of Chryseomicrobium casticus sp. nov.</title>
        <authorList>
            <person name="Chakraborty R."/>
            <person name="Saha T."/>
        </authorList>
    </citation>
    <scope>NUCLEOTIDE SEQUENCE [LARGE SCALE GENOMIC DNA]</scope>
    <source>
        <strain evidence="7 8">ET03</strain>
    </source>
</reference>
<dbReference type="InterPro" id="IPR017853">
    <property type="entry name" value="GH"/>
</dbReference>
<dbReference type="GO" id="GO:0004574">
    <property type="term" value="F:oligo-1,6-glucosidase activity"/>
    <property type="evidence" value="ECO:0007669"/>
    <property type="project" value="UniProtKB-EC"/>
</dbReference>
<dbReference type="FunFam" id="3.20.20.80:FF:000014">
    <property type="entry name" value="Alpha,alpha-phosphotrehalase"/>
    <property type="match status" value="1"/>
</dbReference>
<sequence length="567" mass="65821">MRERKWGVSVVQQQPWWKTSVVYQIYPRSFMDSNGDGIGDIPGILMKLDYLEKLGIDVIWLSPVYDSPNDDNGYDIRDYRTIHEEFGTMEDLETLIEEAKKRGIRIVMDLVVNHTSDEHVWFTESKSPESPYRNYYIWKQGNPPNNWGSVFSGSAWERTEEDWHYLHLFSRKQPDLNWRHEPLRQDIYDMMTYWLDKGIGGFRMDVINFISKHPELPDGIVHEGSSFGDGSPYFMNGPEIHTYLQEMHEQVLSHYDILTVGEMPGATTDDALLYTKPERNELNMVFTFEHMDLDSGPGGKWNFTQLHLPDLKRNLEKWQLALAHEGWNSLYWNNHDQPRIVSRFGNDKEYRVHSAKMLALVLHGLKGTPYIYQGEELGMTNIQLPDISHYKDIETLNMYNERLAAGEEPESIMKRIYVKGRDNARTPMQWTSDGGFTTGTPWLAQNPNTVTINADQAVNDPDSIFAFYQQLIRLRKQLPMFTEGSFELLVPEDEALFVYTRTLDSTVWYILANFTEETHHIKRTSISMPGSGYEIILANTQPTETSDGFELKPYDAFILSFEKGEGQ</sequence>
<dbReference type="InterPro" id="IPR045857">
    <property type="entry name" value="O16G_dom_2"/>
</dbReference>
<organism evidence="7 8">
    <name type="scientific">Chryseomicrobium excrementi</name>
    <dbReference type="NCBI Taxonomy" id="2041346"/>
    <lineage>
        <taxon>Bacteria</taxon>
        <taxon>Bacillati</taxon>
        <taxon>Bacillota</taxon>
        <taxon>Bacilli</taxon>
        <taxon>Bacillales</taxon>
        <taxon>Caryophanaceae</taxon>
        <taxon>Chryseomicrobium</taxon>
    </lineage>
</organism>
<dbReference type="GO" id="GO:0004556">
    <property type="term" value="F:alpha-amylase activity"/>
    <property type="evidence" value="ECO:0007669"/>
    <property type="project" value="TreeGrafter"/>
</dbReference>
<keyword evidence="3" id="KW-0326">Glycosidase</keyword>
<dbReference type="SMART" id="SM00642">
    <property type="entry name" value="Aamy"/>
    <property type="match status" value="1"/>
</dbReference>
<proteinExistence type="inferred from homology"/>
<dbReference type="Gene3D" id="2.60.40.1180">
    <property type="entry name" value="Golgi alpha-mannosidase II"/>
    <property type="match status" value="1"/>
</dbReference>
<protein>
    <recommendedName>
        <fullName evidence="5">oligo-1,6-glucosidase</fullName>
        <ecNumber evidence="5">3.2.1.10</ecNumber>
    </recommendedName>
</protein>
<dbReference type="PANTHER" id="PTHR10357:SF184">
    <property type="entry name" value="OLIGO-1,6-GLUCOSIDASE 1"/>
    <property type="match status" value="1"/>
</dbReference>
<dbReference type="InterPro" id="IPR006047">
    <property type="entry name" value="GH13_cat_dom"/>
</dbReference>
<dbReference type="InterPro" id="IPR013780">
    <property type="entry name" value="Glyco_hydro_b"/>
</dbReference>
<dbReference type="EMBL" id="PCGR01000004">
    <property type="protein sequence ID" value="PJK15858.1"/>
    <property type="molecule type" value="Genomic_DNA"/>
</dbReference>
<dbReference type="CDD" id="cd11333">
    <property type="entry name" value="AmyAc_SI_OligoGlu_DGase"/>
    <property type="match status" value="1"/>
</dbReference>
<dbReference type="RefSeq" id="WP_100354264.1">
    <property type="nucleotide sequence ID" value="NZ_PCGR01000004.1"/>
</dbReference>
<evidence type="ECO:0000313" key="8">
    <source>
        <dbReference type="Proteomes" id="UP000228680"/>
    </source>
</evidence>
<dbReference type="FunFam" id="3.20.20.80:FF:000064">
    <property type="entry name" value="Oligo-1,6-glucosidase"/>
    <property type="match status" value="1"/>
</dbReference>
<evidence type="ECO:0000256" key="3">
    <source>
        <dbReference type="ARBA" id="ARBA00023295"/>
    </source>
</evidence>
<dbReference type="AlphaFoldDB" id="A0A2M9EXC8"/>
<dbReference type="NCBIfam" id="NF008183">
    <property type="entry name" value="PRK10933.1"/>
    <property type="match status" value="1"/>
</dbReference>
<keyword evidence="2 7" id="KW-0378">Hydrolase</keyword>
<name>A0A2M9EXC8_9BACL</name>
<dbReference type="GO" id="GO:0009313">
    <property type="term" value="P:oligosaccharide catabolic process"/>
    <property type="evidence" value="ECO:0007669"/>
    <property type="project" value="TreeGrafter"/>
</dbReference>
<dbReference type="PANTHER" id="PTHR10357">
    <property type="entry name" value="ALPHA-AMYLASE FAMILY MEMBER"/>
    <property type="match status" value="1"/>
</dbReference>
<dbReference type="OrthoDB" id="9805159at2"/>
<dbReference type="Gene3D" id="3.90.400.10">
    <property type="entry name" value="Oligo-1,6-glucosidase, Domain 2"/>
    <property type="match status" value="1"/>
</dbReference>
<accession>A0A2M9EXC8</accession>
<dbReference type="Pfam" id="PF00128">
    <property type="entry name" value="Alpha-amylase"/>
    <property type="match status" value="1"/>
</dbReference>
<evidence type="ECO:0000259" key="6">
    <source>
        <dbReference type="SMART" id="SM00642"/>
    </source>
</evidence>
<dbReference type="SUPFAM" id="SSF51445">
    <property type="entry name" value="(Trans)glycosidases"/>
    <property type="match status" value="1"/>
</dbReference>
<evidence type="ECO:0000256" key="4">
    <source>
        <dbReference type="ARBA" id="ARBA00036217"/>
    </source>
</evidence>